<gene>
    <name evidence="10" type="ORF">KUCA_T00005539001</name>
</gene>
<dbReference type="GeneID" id="34522920"/>
<keyword evidence="3 7" id="KW-0560">Oxidoreductase</keyword>
<feature type="active site" evidence="6">
    <location>
        <position position="275"/>
    </location>
</feature>
<protein>
    <recommendedName>
        <fullName evidence="8">Succinate-semialdehyde dehydrogenase</fullName>
        <ecNumber evidence="8">1.2.1.16</ecNumber>
    </recommendedName>
</protein>
<dbReference type="Gene3D" id="3.40.309.10">
    <property type="entry name" value="Aldehyde Dehydrogenase, Chain A, domain 2"/>
    <property type="match status" value="1"/>
</dbReference>
<organism evidence="10 11">
    <name type="scientific">Kuraishia capsulata CBS 1993</name>
    <dbReference type="NCBI Taxonomy" id="1382522"/>
    <lineage>
        <taxon>Eukaryota</taxon>
        <taxon>Fungi</taxon>
        <taxon>Dikarya</taxon>
        <taxon>Ascomycota</taxon>
        <taxon>Saccharomycotina</taxon>
        <taxon>Pichiomycetes</taxon>
        <taxon>Pichiales</taxon>
        <taxon>Pichiaceae</taxon>
        <taxon>Kuraishia</taxon>
    </lineage>
</organism>
<dbReference type="EC" id="1.2.1.16" evidence="8"/>
<evidence type="ECO:0000256" key="3">
    <source>
        <dbReference type="ARBA" id="ARBA00023002"/>
    </source>
</evidence>
<dbReference type="OrthoDB" id="310895at2759"/>
<dbReference type="AlphaFoldDB" id="W6MUU5"/>
<keyword evidence="11" id="KW-1185">Reference proteome</keyword>
<dbReference type="GO" id="GO:0009450">
    <property type="term" value="P:gamma-aminobutyric acid catabolic process"/>
    <property type="evidence" value="ECO:0007669"/>
    <property type="project" value="UniProtKB-UniPathway"/>
</dbReference>
<comment type="similarity">
    <text evidence="2 7">Belongs to the aldehyde dehydrogenase family.</text>
</comment>
<comment type="catalytic activity">
    <reaction evidence="4 8">
        <text>succinate semialdehyde + NADP(+) + H2O = succinate + NADPH + 2 H(+)</text>
        <dbReference type="Rhea" id="RHEA:13213"/>
        <dbReference type="ChEBI" id="CHEBI:15377"/>
        <dbReference type="ChEBI" id="CHEBI:15378"/>
        <dbReference type="ChEBI" id="CHEBI:30031"/>
        <dbReference type="ChEBI" id="CHEBI:57706"/>
        <dbReference type="ChEBI" id="CHEBI:57783"/>
        <dbReference type="ChEBI" id="CHEBI:58349"/>
        <dbReference type="EC" id="1.2.1.16"/>
    </reaction>
</comment>
<dbReference type="Pfam" id="PF00171">
    <property type="entry name" value="Aldedh"/>
    <property type="match status" value="1"/>
</dbReference>
<dbReference type="FunFam" id="3.40.309.10:FF:000004">
    <property type="entry name" value="Succinate-semialdehyde dehydrogenase I"/>
    <property type="match status" value="1"/>
</dbReference>
<dbReference type="Proteomes" id="UP000019384">
    <property type="component" value="Unassembled WGS sequence"/>
</dbReference>
<dbReference type="Gene3D" id="3.40.605.10">
    <property type="entry name" value="Aldehyde Dehydrogenase, Chain A, domain 1"/>
    <property type="match status" value="1"/>
</dbReference>
<sequence>MLRCIHLKKSFSQRSYSLASHLKNPDLLKVDALINGKWIAGDETFTVKNPASLEPIAEVSSTSLEDINSAINAASDSFISFGASVPRHRADLLTNFYELMMENIEDLAKLVTLENGKPLADAIGEVKYSASFLKWFGEEAPRLYGDTIPSTTGSSRILTMRQPVGVVGILTPWNFPSAMITRKLGAAIAAGCTAVIKPASETPLSALALGHLSQLAGFPAGVVNIVPSSPKQTAEVGKLFCTNPKIQKVSFTGSTRVGKILVEQSSGTLKRLSMELGGNAPFIVFEDADIDKAVQGAMACKFRSSGQTCVCANRLYVHEKVYDEFAAKLVAEVKKTILGRGLDEGVTHGPLIHKKALEKVKEHVNDALSKGASILVGGSEASHLGPAFHELTVLSDVTGDMLAAQEETFGPLAPLIKFSSEDEVLKMANNSEVGLAGYFYSQDYARVFRVGEALQVGMVGVNTGVISEAAMPFGGVKESGFGREGSKYGVEEYTNIKTLVIGGV</sequence>
<dbReference type="CDD" id="cd07103">
    <property type="entry name" value="ALDH_F5_SSADH_GabD"/>
    <property type="match status" value="1"/>
</dbReference>
<dbReference type="HOGENOM" id="CLU_005391_5_3_1"/>
<evidence type="ECO:0000256" key="8">
    <source>
        <dbReference type="RuleBase" id="RU365091"/>
    </source>
</evidence>
<dbReference type="InterPro" id="IPR016162">
    <property type="entry name" value="Ald_DH_N"/>
</dbReference>
<evidence type="ECO:0000256" key="1">
    <source>
        <dbReference type="ARBA" id="ARBA00005176"/>
    </source>
</evidence>
<proteinExistence type="inferred from homology"/>
<dbReference type="EMBL" id="HG793131">
    <property type="protein sequence ID" value="CDK29547.1"/>
    <property type="molecule type" value="Genomic_DNA"/>
</dbReference>
<dbReference type="InterPro" id="IPR010102">
    <property type="entry name" value="Succ_semiAld_DH"/>
</dbReference>
<dbReference type="GO" id="GO:0036243">
    <property type="term" value="F:succinate-semialdehyde dehydrogenase (NADP+) activity"/>
    <property type="evidence" value="ECO:0007669"/>
    <property type="project" value="RHEA"/>
</dbReference>
<evidence type="ECO:0000313" key="11">
    <source>
        <dbReference type="Proteomes" id="UP000019384"/>
    </source>
</evidence>
<dbReference type="InterPro" id="IPR029510">
    <property type="entry name" value="Ald_DH_CS_GLU"/>
</dbReference>
<name>W6MUU5_9ASCO</name>
<dbReference type="InterPro" id="IPR015590">
    <property type="entry name" value="Aldehyde_DH_dom"/>
</dbReference>
<dbReference type="InterPro" id="IPR016161">
    <property type="entry name" value="Ald_DH/histidinol_DH"/>
</dbReference>
<dbReference type="InterPro" id="IPR050740">
    <property type="entry name" value="Aldehyde_DH_Superfamily"/>
</dbReference>
<dbReference type="GO" id="GO:0046394">
    <property type="term" value="P:carboxylic acid biosynthetic process"/>
    <property type="evidence" value="ECO:0007669"/>
    <property type="project" value="UniProtKB-ARBA"/>
</dbReference>
<dbReference type="PANTHER" id="PTHR43353:SF5">
    <property type="entry name" value="SUCCINATE-SEMIALDEHYDE DEHYDROGENASE, MITOCHONDRIAL"/>
    <property type="match status" value="1"/>
</dbReference>
<evidence type="ECO:0000256" key="4">
    <source>
        <dbReference type="ARBA" id="ARBA00050387"/>
    </source>
</evidence>
<accession>W6MUU5</accession>
<evidence type="ECO:0000256" key="2">
    <source>
        <dbReference type="ARBA" id="ARBA00009986"/>
    </source>
</evidence>
<evidence type="ECO:0000256" key="7">
    <source>
        <dbReference type="RuleBase" id="RU003345"/>
    </source>
</evidence>
<evidence type="ECO:0000256" key="5">
    <source>
        <dbReference type="ARBA" id="ARBA00052698"/>
    </source>
</evidence>
<dbReference type="STRING" id="1382522.W6MUU5"/>
<dbReference type="InterPro" id="IPR016163">
    <property type="entry name" value="Ald_DH_C"/>
</dbReference>
<dbReference type="PROSITE" id="PS00687">
    <property type="entry name" value="ALDEHYDE_DEHYDR_GLU"/>
    <property type="match status" value="1"/>
</dbReference>
<dbReference type="GO" id="GO:0004777">
    <property type="term" value="F:succinate-semialdehyde dehydrogenase (NAD+) activity"/>
    <property type="evidence" value="ECO:0007669"/>
    <property type="project" value="UniProtKB-UniRule"/>
</dbReference>
<reference evidence="10" key="2">
    <citation type="submission" date="2014-02" db="EMBL/GenBank/DDBJ databases">
        <title>Complete DNA sequence of /Kuraishia capsulata/ illustrates novel genomic features among budding yeasts (/Saccharomycotina/).</title>
        <authorList>
            <person name="Morales L."/>
            <person name="Noel B."/>
            <person name="Porcel B."/>
            <person name="Marcet-Houben M."/>
            <person name="Hullo M-F."/>
            <person name="Sacerdot C."/>
            <person name="Tekaia F."/>
            <person name="Leh-Louis V."/>
            <person name="Despons L."/>
            <person name="Khanna V."/>
            <person name="Aury J-M."/>
            <person name="Barbe V."/>
            <person name="Couloux A."/>
            <person name="Labadie K."/>
            <person name="Pelletier E."/>
            <person name="Souciet J-L."/>
            <person name="Boekhout T."/>
            <person name="Gabaldon T."/>
            <person name="Wincker P."/>
            <person name="Dujon B."/>
        </authorList>
    </citation>
    <scope>NUCLEOTIDE SEQUENCE</scope>
    <source>
        <strain evidence="10">CBS 1993</strain>
    </source>
</reference>
<dbReference type="GO" id="GO:0005737">
    <property type="term" value="C:cytoplasm"/>
    <property type="evidence" value="ECO:0007669"/>
    <property type="project" value="TreeGrafter"/>
</dbReference>
<dbReference type="NCBIfam" id="TIGR01780">
    <property type="entry name" value="SSADH"/>
    <property type="match status" value="1"/>
</dbReference>
<dbReference type="SUPFAM" id="SSF53720">
    <property type="entry name" value="ALDH-like"/>
    <property type="match status" value="1"/>
</dbReference>
<comment type="pathway">
    <text evidence="1 8">Amino-acid degradation; 4-aminobutanoate degradation.</text>
</comment>
<dbReference type="InterPro" id="IPR016160">
    <property type="entry name" value="Ald_DH_CS_CYS"/>
</dbReference>
<feature type="domain" description="Aldehyde dehydrogenase" evidence="9">
    <location>
        <begin position="38"/>
        <end position="498"/>
    </location>
</feature>
<dbReference type="UniPathway" id="UPA00733"/>
<dbReference type="FunFam" id="3.40.605.10:FF:000005">
    <property type="entry name" value="Succinate-semialdehyde dehydrogenase I"/>
    <property type="match status" value="1"/>
</dbReference>
<comment type="catalytic activity">
    <reaction evidence="5 8">
        <text>succinate semialdehyde + NAD(+) + H2O = succinate + NADH + 2 H(+)</text>
        <dbReference type="Rhea" id="RHEA:13217"/>
        <dbReference type="ChEBI" id="CHEBI:15377"/>
        <dbReference type="ChEBI" id="CHEBI:15378"/>
        <dbReference type="ChEBI" id="CHEBI:30031"/>
        <dbReference type="ChEBI" id="CHEBI:57540"/>
        <dbReference type="ChEBI" id="CHEBI:57706"/>
        <dbReference type="ChEBI" id="CHEBI:57945"/>
        <dbReference type="EC" id="1.2.1.16"/>
    </reaction>
</comment>
<dbReference type="GO" id="GO:0004030">
    <property type="term" value="F:aldehyde dehydrogenase [NAD(P)+] activity"/>
    <property type="evidence" value="ECO:0007669"/>
    <property type="project" value="UniProtKB-ARBA"/>
</dbReference>
<dbReference type="FunFam" id="3.40.605.10:FF:000026">
    <property type="entry name" value="Aldehyde dehydrogenase, putative"/>
    <property type="match status" value="1"/>
</dbReference>
<dbReference type="PANTHER" id="PTHR43353">
    <property type="entry name" value="SUCCINATE-SEMIALDEHYDE DEHYDROGENASE, MITOCHONDRIAL"/>
    <property type="match status" value="1"/>
</dbReference>
<dbReference type="PROSITE" id="PS00070">
    <property type="entry name" value="ALDEHYDE_DEHYDR_CYS"/>
    <property type="match status" value="1"/>
</dbReference>
<reference evidence="10" key="1">
    <citation type="submission" date="2013-12" db="EMBL/GenBank/DDBJ databases">
        <authorList>
            <person name="Genoscope - CEA"/>
        </authorList>
    </citation>
    <scope>NUCLEOTIDE SEQUENCE</scope>
    <source>
        <strain evidence="10">CBS 1993</strain>
    </source>
</reference>
<evidence type="ECO:0000259" key="9">
    <source>
        <dbReference type="Pfam" id="PF00171"/>
    </source>
</evidence>
<evidence type="ECO:0000256" key="6">
    <source>
        <dbReference type="PROSITE-ProRule" id="PRU10007"/>
    </source>
</evidence>
<evidence type="ECO:0000313" key="10">
    <source>
        <dbReference type="EMBL" id="CDK29547.1"/>
    </source>
</evidence>
<dbReference type="RefSeq" id="XP_022461532.1">
    <property type="nucleotide sequence ID" value="XM_022604462.1"/>
</dbReference>